<feature type="domain" description="CASTOR ACT" evidence="1">
    <location>
        <begin position="237"/>
        <end position="298"/>
    </location>
</feature>
<dbReference type="InterPro" id="IPR045865">
    <property type="entry name" value="ACT-like_dom_sf"/>
</dbReference>
<dbReference type="Pfam" id="PF13840">
    <property type="entry name" value="ACT_7"/>
    <property type="match status" value="2"/>
</dbReference>
<dbReference type="InterPro" id="IPR051719">
    <property type="entry name" value="CASTOR_mTORC1"/>
</dbReference>
<dbReference type="InterPro" id="IPR027795">
    <property type="entry name" value="CASTOR_ACT_dom"/>
</dbReference>
<dbReference type="EMBL" id="GIBP01005270">
    <property type="protein sequence ID" value="NDV34239.1"/>
    <property type="molecule type" value="Transcribed_RNA"/>
</dbReference>
<evidence type="ECO:0000313" key="2">
    <source>
        <dbReference type="EMBL" id="NDV34239.1"/>
    </source>
</evidence>
<reference evidence="2" key="1">
    <citation type="journal article" date="2020" name="J. Eukaryot. Microbiol.">
        <title>De novo Sequencing, Assembly and Annotation of the Transcriptome for the Free-Living Testate Amoeba Arcella intermedia.</title>
        <authorList>
            <person name="Ribeiro G.M."/>
            <person name="Porfirio-Sousa A.L."/>
            <person name="Maurer-Alcala X.X."/>
            <person name="Katz L.A."/>
            <person name="Lahr D.J.G."/>
        </authorList>
    </citation>
    <scope>NUCLEOTIDE SEQUENCE</scope>
</reference>
<organism evidence="2">
    <name type="scientific">Arcella intermedia</name>
    <dbReference type="NCBI Taxonomy" id="1963864"/>
    <lineage>
        <taxon>Eukaryota</taxon>
        <taxon>Amoebozoa</taxon>
        <taxon>Tubulinea</taxon>
        <taxon>Elardia</taxon>
        <taxon>Arcellinida</taxon>
        <taxon>Sphaerothecina</taxon>
        <taxon>Arcellidae</taxon>
        <taxon>Arcella</taxon>
    </lineage>
</organism>
<dbReference type="PANTHER" id="PTHR31131">
    <property type="entry name" value="CHROMOSOME 1, WHOLE GENOME SHOTGUN SEQUENCE"/>
    <property type="match status" value="1"/>
</dbReference>
<dbReference type="PANTHER" id="PTHR31131:SF6">
    <property type="entry name" value="CASTOR ACT DOMAIN-CONTAINING PROTEIN"/>
    <property type="match status" value="1"/>
</dbReference>
<evidence type="ECO:0000259" key="1">
    <source>
        <dbReference type="Pfam" id="PF13840"/>
    </source>
</evidence>
<name>A0A6B2LB17_9EUKA</name>
<dbReference type="AlphaFoldDB" id="A0A6B2LB17"/>
<sequence length="305" mass="34020">MNVVVSQHKLYVAQLRKKDLNVAALPILKILLFSNDIKFFSFTDTTTEISIVMEERLLEVFPSGLLELSPKVWRSLEIVNSTYSGISTGVHSISSPLANAGISIFYISTYETDIILIPDEDITKAVHCLKQSFPLLSTNFQYSISSVPPLSPPSKSSHSNKKHKLSLNSNTLILTSTQKYTFNNIGTTIIGFLFFPEKDKRFFSLCATGETVSIILEESDYVKLNSLVEDDELSSYNDIWQRISVDDGPLGFEETGIVNSIAAPLAKVDINVFYVCTFETDHLLLRQSDVQKAVNTLKTSGFILK</sequence>
<feature type="domain" description="CASTOR ACT" evidence="1">
    <location>
        <begin position="69"/>
        <end position="130"/>
    </location>
</feature>
<dbReference type="Gene3D" id="3.30.2130.10">
    <property type="entry name" value="VC0802-like"/>
    <property type="match status" value="2"/>
</dbReference>
<protein>
    <recommendedName>
        <fullName evidence="1">CASTOR ACT domain-containing protein</fullName>
    </recommendedName>
</protein>
<dbReference type="SUPFAM" id="SSF55021">
    <property type="entry name" value="ACT-like"/>
    <property type="match status" value="2"/>
</dbReference>
<accession>A0A6B2LB17</accession>
<proteinExistence type="predicted"/>